<name>A0A7V7KTQ2_9GAMM</name>
<dbReference type="PANTHER" id="PTHR42953">
    <property type="entry name" value="HIGH-AFFINITY ZINC UPTAKE SYSTEM PROTEIN ZNUA-RELATED"/>
    <property type="match status" value="1"/>
</dbReference>
<dbReference type="Gene3D" id="3.40.50.1980">
    <property type="entry name" value="Nitrogenase molybdenum iron protein domain"/>
    <property type="match status" value="1"/>
</dbReference>
<comment type="caution">
    <text evidence="2">The sequence shown here is derived from an EMBL/GenBank/DDBJ whole genome shotgun (WGS) entry which is preliminary data.</text>
</comment>
<dbReference type="Proteomes" id="UP000463138">
    <property type="component" value="Unassembled WGS sequence"/>
</dbReference>
<dbReference type="AlphaFoldDB" id="A0A7V7KTQ2"/>
<dbReference type="OrthoDB" id="6104586at2"/>
<sequence>MNKSIVCRPAIALLAAAWLNAAVAADDADRIQVLATLPVTYGLGSMLLADSDVELIRAAPESLPASRQPSYFSGRGAKGLDKAASQADAAITLRSLWPEDPLYPLARRSNIRIVEIDGARPVDRALPGIALQPEITDQLASQPWLSINNLGRMADVMAADLARLAPADQQQIDTNLALFKQRLLQLSAESESRLAQLNNITVVSLTSDDDYLLSGLNLDVVQVPVPEDGNWTSEQLAELSTQLSAYDVAGVVVDREPDAALGAAIAAAGSSVILLPESEGNPIDVLSATIDQLINTLAEDPAA</sequence>
<protein>
    <submittedName>
        <fullName evidence="2">Metal ABC transporter substrate-binding protein</fullName>
    </submittedName>
</protein>
<dbReference type="InterPro" id="IPR006127">
    <property type="entry name" value="ZnuA-like"/>
</dbReference>
<dbReference type="RefSeq" id="WP_149333711.1">
    <property type="nucleotide sequence ID" value="NZ_QOVF01000006.1"/>
</dbReference>
<dbReference type="Pfam" id="PF01297">
    <property type="entry name" value="ZnuA"/>
    <property type="match status" value="1"/>
</dbReference>
<dbReference type="SUPFAM" id="SSF53807">
    <property type="entry name" value="Helical backbone' metal receptor"/>
    <property type="match status" value="1"/>
</dbReference>
<dbReference type="GO" id="GO:0030001">
    <property type="term" value="P:metal ion transport"/>
    <property type="evidence" value="ECO:0007669"/>
    <property type="project" value="InterPro"/>
</dbReference>
<organism evidence="2 3">
    <name type="scientific">Halopseudomonas laoshanensis</name>
    <dbReference type="NCBI Taxonomy" id="2268758"/>
    <lineage>
        <taxon>Bacteria</taxon>
        <taxon>Pseudomonadati</taxon>
        <taxon>Pseudomonadota</taxon>
        <taxon>Gammaproteobacteria</taxon>
        <taxon>Pseudomonadales</taxon>
        <taxon>Pseudomonadaceae</taxon>
        <taxon>Halopseudomonas</taxon>
    </lineage>
</organism>
<feature type="signal peptide" evidence="1">
    <location>
        <begin position="1"/>
        <end position="24"/>
    </location>
</feature>
<keyword evidence="1" id="KW-0732">Signal</keyword>
<proteinExistence type="predicted"/>
<evidence type="ECO:0000256" key="1">
    <source>
        <dbReference type="SAM" id="SignalP"/>
    </source>
</evidence>
<evidence type="ECO:0000313" key="2">
    <source>
        <dbReference type="EMBL" id="KAA0692424.1"/>
    </source>
</evidence>
<feature type="chain" id="PRO_5030651225" evidence="1">
    <location>
        <begin position="25"/>
        <end position="303"/>
    </location>
</feature>
<dbReference type="EMBL" id="QOVF01000006">
    <property type="protein sequence ID" value="KAA0692424.1"/>
    <property type="molecule type" value="Genomic_DNA"/>
</dbReference>
<dbReference type="PANTHER" id="PTHR42953:SF4">
    <property type="entry name" value="METAL ABC TRANSPORTER SUBSTRATE-BINDING PROTEIN"/>
    <property type="match status" value="1"/>
</dbReference>
<accession>A0A7V7KTQ2</accession>
<gene>
    <name evidence="2" type="ORF">DT594_15815</name>
</gene>
<dbReference type="GO" id="GO:0046872">
    <property type="term" value="F:metal ion binding"/>
    <property type="evidence" value="ECO:0007669"/>
    <property type="project" value="InterPro"/>
</dbReference>
<evidence type="ECO:0000313" key="3">
    <source>
        <dbReference type="Proteomes" id="UP000463138"/>
    </source>
</evidence>
<dbReference type="InterPro" id="IPR050492">
    <property type="entry name" value="Bact_metal-bind_prot9"/>
</dbReference>
<keyword evidence="3" id="KW-1185">Reference proteome</keyword>
<reference evidence="2 3" key="1">
    <citation type="submission" date="2018-07" db="EMBL/GenBank/DDBJ databases">
        <title>Pseudomonas laoshanensis sp. nov., isolated from soil.</title>
        <authorList>
            <person name="Sun J."/>
            <person name="Yu L."/>
            <person name="Wang M."/>
            <person name="Zhang C."/>
        </authorList>
    </citation>
    <scope>NUCLEOTIDE SEQUENCE [LARGE SCALE GENOMIC DNA]</scope>
    <source>
        <strain evidence="2 3">Y22</strain>
    </source>
</reference>